<evidence type="ECO:0000313" key="1">
    <source>
        <dbReference type="EMBL" id="KAK9760035.1"/>
    </source>
</evidence>
<sequence length="122" mass="13781">MFYGVAVFSCIGEDTMATVPYIKQVYRSLNIHNYLPLLDYTNKSDMEELYINLQASTGYIQASLGCVLGNNELTNEGEFIAKRSHQNYRQLQPSQRLKTITPCAPRRQLYLDSKAPVPTAAV</sequence>
<protein>
    <submittedName>
        <fullName evidence="1">Uncharacterized protein</fullName>
    </submittedName>
</protein>
<accession>A0ABR2WEV1</accession>
<comment type="caution">
    <text evidence="1">The sequence shown here is derived from an EMBL/GenBank/DDBJ whole genome shotgun (WGS) entry which is preliminary data.</text>
</comment>
<gene>
    <name evidence="1" type="ORF">K7432_016355</name>
</gene>
<evidence type="ECO:0000313" key="2">
    <source>
        <dbReference type="Proteomes" id="UP001479436"/>
    </source>
</evidence>
<name>A0ABR2WEV1_9FUNG</name>
<reference evidence="1 2" key="1">
    <citation type="submission" date="2023-04" db="EMBL/GenBank/DDBJ databases">
        <title>Genome of Basidiobolus ranarum AG-B5.</title>
        <authorList>
            <person name="Stajich J.E."/>
            <person name="Carter-House D."/>
            <person name="Gryganskyi A."/>
        </authorList>
    </citation>
    <scope>NUCLEOTIDE SEQUENCE [LARGE SCALE GENOMIC DNA]</scope>
    <source>
        <strain evidence="1 2">AG-B5</strain>
    </source>
</reference>
<keyword evidence="2" id="KW-1185">Reference proteome</keyword>
<proteinExistence type="predicted"/>
<dbReference type="EMBL" id="JASJQH010002650">
    <property type="protein sequence ID" value="KAK9760035.1"/>
    <property type="molecule type" value="Genomic_DNA"/>
</dbReference>
<dbReference type="Proteomes" id="UP001479436">
    <property type="component" value="Unassembled WGS sequence"/>
</dbReference>
<organism evidence="1 2">
    <name type="scientific">Basidiobolus ranarum</name>
    <dbReference type="NCBI Taxonomy" id="34480"/>
    <lineage>
        <taxon>Eukaryota</taxon>
        <taxon>Fungi</taxon>
        <taxon>Fungi incertae sedis</taxon>
        <taxon>Zoopagomycota</taxon>
        <taxon>Entomophthoromycotina</taxon>
        <taxon>Basidiobolomycetes</taxon>
        <taxon>Basidiobolales</taxon>
        <taxon>Basidiobolaceae</taxon>
        <taxon>Basidiobolus</taxon>
    </lineage>
</organism>